<evidence type="ECO:0000256" key="5">
    <source>
        <dbReference type="ARBA" id="ARBA00022692"/>
    </source>
</evidence>
<evidence type="ECO:0000256" key="1">
    <source>
        <dbReference type="ARBA" id="ARBA00004651"/>
    </source>
</evidence>
<feature type="transmembrane region" description="Helical" evidence="8">
    <location>
        <begin position="104"/>
        <end position="124"/>
    </location>
</feature>
<keyword evidence="4" id="KW-1003">Cell membrane</keyword>
<evidence type="ECO:0000256" key="3">
    <source>
        <dbReference type="ARBA" id="ARBA00022448"/>
    </source>
</evidence>
<feature type="transmembrane region" description="Helical" evidence="8">
    <location>
        <begin position="161"/>
        <end position="181"/>
    </location>
</feature>
<dbReference type="Pfam" id="PF01032">
    <property type="entry name" value="FecCD"/>
    <property type="match status" value="1"/>
</dbReference>
<reference evidence="9" key="1">
    <citation type="journal article" date="2020" name="mSystems">
        <title>Genome- and Community-Level Interaction Insights into Carbon Utilization and Element Cycling Functions of Hydrothermarchaeota in Hydrothermal Sediment.</title>
        <authorList>
            <person name="Zhou Z."/>
            <person name="Liu Y."/>
            <person name="Xu W."/>
            <person name="Pan J."/>
            <person name="Luo Z.H."/>
            <person name="Li M."/>
        </authorList>
    </citation>
    <scope>NUCLEOTIDE SEQUENCE [LARGE SCALE GENOMIC DNA]</scope>
    <source>
        <strain evidence="9">HyVt-533</strain>
    </source>
</reference>
<proteinExistence type="inferred from homology"/>
<sequence>MIFHLFGHKDLLGLPHGYTINAFKKLNYTLLKRDSRYFKEVMLSELTLYQRRFRFYLLGLVFLCLVSLFLSFALGRFKVAPWLLVKSLFTAEDPLLSTIARLRLIRTLLAASVGGVLALAGAVFQALLRNPLAEPYTLGVSTGAAFGAALALFLGLASQGILPLFSLLGAMLTLILVIYLARTEEGAFRPATLILAGLVVSSFLSAGISLLKSLSDESLSSIVFWLLGSFSGRGSTHLLLFWPYALPLLILAFRWQEDLDLLALGDEEAQEVGVEVQRVRRALIVTACLASAACVAVSGVIGFVGLIVPHLLRLLVGARHRYLLPLCLVFGAGLLVLADVLARLALPTGEELPIGVVTALLGAPFFAWLLSLKKKELEWLP</sequence>
<dbReference type="GO" id="GO:0022857">
    <property type="term" value="F:transmembrane transporter activity"/>
    <property type="evidence" value="ECO:0007669"/>
    <property type="project" value="InterPro"/>
</dbReference>
<comment type="caution">
    <text evidence="9">The sequence shown here is derived from an EMBL/GenBank/DDBJ whole genome shotgun (WGS) entry which is preliminary data.</text>
</comment>
<dbReference type="InterPro" id="IPR000522">
    <property type="entry name" value="ABC_transptr_permease_BtuC"/>
</dbReference>
<accession>A0A7V5NYT7</accession>
<dbReference type="Gene3D" id="1.10.3470.10">
    <property type="entry name" value="ABC transporter involved in vitamin B12 uptake, BtuC"/>
    <property type="match status" value="1"/>
</dbReference>
<keyword evidence="7 8" id="KW-0472">Membrane</keyword>
<feature type="transmembrane region" description="Helical" evidence="8">
    <location>
        <begin position="323"/>
        <end position="346"/>
    </location>
</feature>
<dbReference type="Proteomes" id="UP000886101">
    <property type="component" value="Unassembled WGS sequence"/>
</dbReference>
<dbReference type="PANTHER" id="PTHR30472">
    <property type="entry name" value="FERRIC ENTEROBACTIN TRANSPORT SYSTEM PERMEASE PROTEIN"/>
    <property type="match status" value="1"/>
</dbReference>
<keyword evidence="6 8" id="KW-1133">Transmembrane helix</keyword>
<feature type="transmembrane region" description="Helical" evidence="8">
    <location>
        <begin position="136"/>
        <end position="154"/>
    </location>
</feature>
<name>A0A7V5NYT7_9BACT</name>
<gene>
    <name evidence="9" type="ORF">ENJ96_01855</name>
</gene>
<keyword evidence="5 8" id="KW-0812">Transmembrane</keyword>
<protein>
    <submittedName>
        <fullName evidence="9">Iron ABC transporter permease</fullName>
    </submittedName>
</protein>
<evidence type="ECO:0000256" key="4">
    <source>
        <dbReference type="ARBA" id="ARBA00022475"/>
    </source>
</evidence>
<organism evidence="9">
    <name type="scientific">Thermodesulfatator atlanticus</name>
    <dbReference type="NCBI Taxonomy" id="501497"/>
    <lineage>
        <taxon>Bacteria</taxon>
        <taxon>Pseudomonadati</taxon>
        <taxon>Thermodesulfobacteriota</taxon>
        <taxon>Thermodesulfobacteria</taxon>
        <taxon>Thermodesulfobacteriales</taxon>
        <taxon>Thermodesulfatatoraceae</taxon>
        <taxon>Thermodesulfatator</taxon>
    </lineage>
</organism>
<feature type="transmembrane region" description="Helical" evidence="8">
    <location>
        <begin position="53"/>
        <end position="74"/>
    </location>
</feature>
<dbReference type="GO" id="GO:0005886">
    <property type="term" value="C:plasma membrane"/>
    <property type="evidence" value="ECO:0007669"/>
    <property type="project" value="UniProtKB-SubCell"/>
</dbReference>
<evidence type="ECO:0000256" key="7">
    <source>
        <dbReference type="ARBA" id="ARBA00023136"/>
    </source>
</evidence>
<evidence type="ECO:0000256" key="6">
    <source>
        <dbReference type="ARBA" id="ARBA00022989"/>
    </source>
</evidence>
<dbReference type="EMBL" id="DROK01000054">
    <property type="protein sequence ID" value="HHI96576.1"/>
    <property type="molecule type" value="Genomic_DNA"/>
</dbReference>
<evidence type="ECO:0000256" key="2">
    <source>
        <dbReference type="ARBA" id="ARBA00007935"/>
    </source>
</evidence>
<comment type="subcellular location">
    <subcellularLocation>
        <location evidence="1">Cell membrane</location>
        <topology evidence="1">Multi-pass membrane protein</topology>
    </subcellularLocation>
</comment>
<dbReference type="FunFam" id="1.10.3470.10:FF:000001">
    <property type="entry name" value="Vitamin B12 ABC transporter permease BtuC"/>
    <property type="match status" value="1"/>
</dbReference>
<feature type="transmembrane region" description="Helical" evidence="8">
    <location>
        <begin position="223"/>
        <end position="245"/>
    </location>
</feature>
<evidence type="ECO:0000256" key="8">
    <source>
        <dbReference type="SAM" id="Phobius"/>
    </source>
</evidence>
<dbReference type="GO" id="GO:0033214">
    <property type="term" value="P:siderophore-iron import into cell"/>
    <property type="evidence" value="ECO:0007669"/>
    <property type="project" value="TreeGrafter"/>
</dbReference>
<feature type="transmembrane region" description="Helical" evidence="8">
    <location>
        <begin position="352"/>
        <end position="372"/>
    </location>
</feature>
<dbReference type="AlphaFoldDB" id="A0A7V5NYT7"/>
<dbReference type="InterPro" id="IPR037294">
    <property type="entry name" value="ABC_BtuC-like"/>
</dbReference>
<feature type="transmembrane region" description="Helical" evidence="8">
    <location>
        <begin position="282"/>
        <end position="311"/>
    </location>
</feature>
<dbReference type="SUPFAM" id="SSF81345">
    <property type="entry name" value="ABC transporter involved in vitamin B12 uptake, BtuC"/>
    <property type="match status" value="1"/>
</dbReference>
<comment type="similarity">
    <text evidence="2">Belongs to the binding-protein-dependent transport system permease family. FecCD subfamily.</text>
</comment>
<feature type="transmembrane region" description="Helical" evidence="8">
    <location>
        <begin position="193"/>
        <end position="211"/>
    </location>
</feature>
<evidence type="ECO:0000313" key="9">
    <source>
        <dbReference type="EMBL" id="HHI96576.1"/>
    </source>
</evidence>
<dbReference type="CDD" id="cd06550">
    <property type="entry name" value="TM_ABC_iron-siderophores_like"/>
    <property type="match status" value="1"/>
</dbReference>
<dbReference type="PANTHER" id="PTHR30472:SF25">
    <property type="entry name" value="ABC TRANSPORTER PERMEASE PROTEIN MJ0876-RELATED"/>
    <property type="match status" value="1"/>
</dbReference>
<keyword evidence="3" id="KW-0813">Transport</keyword>